<dbReference type="RefSeq" id="WP_273753783.1">
    <property type="nucleotide sequence ID" value="NZ_JAQQWR010000007.1"/>
</dbReference>
<evidence type="ECO:0000313" key="1">
    <source>
        <dbReference type="EMBL" id="MEN0641635.1"/>
    </source>
</evidence>
<dbReference type="InterPro" id="IPR020115">
    <property type="entry name" value="Fin"/>
</dbReference>
<proteinExistence type="predicted"/>
<dbReference type="Proteomes" id="UP001418796">
    <property type="component" value="Unassembled WGS sequence"/>
</dbReference>
<keyword evidence="2" id="KW-1185">Reference proteome</keyword>
<accession>A0ABU9VCM2</accession>
<gene>
    <name evidence="1" type="ORF">MKY91_00370</name>
</gene>
<evidence type="ECO:0000313" key="2">
    <source>
        <dbReference type="Proteomes" id="UP001418796"/>
    </source>
</evidence>
<sequence>MDELAIHYTCKHCEADMGSLSQTVETSHLGIDTLDQSHREEVLTYDDNGDIHVRAICEHCHEALTRNPALYELDSFIQ</sequence>
<dbReference type="EMBL" id="JBCITK010000001">
    <property type="protein sequence ID" value="MEN0641635.1"/>
    <property type="molecule type" value="Genomic_DNA"/>
</dbReference>
<reference evidence="1 2" key="1">
    <citation type="submission" date="2024-03" db="EMBL/GenBank/DDBJ databases">
        <title>Bacilli Hybrid Assemblies.</title>
        <authorList>
            <person name="Kovac J."/>
        </authorList>
    </citation>
    <scope>NUCLEOTIDE SEQUENCE [LARGE SCALE GENOMIC DNA]</scope>
    <source>
        <strain evidence="1 2">FSL R7-0666</strain>
    </source>
</reference>
<comment type="caution">
    <text evidence="1">The sequence shown here is derived from an EMBL/GenBank/DDBJ whole genome shotgun (WGS) entry which is preliminary data.</text>
</comment>
<protein>
    <submittedName>
        <fullName evidence="1">Anti-sigma-F factor Fin</fullName>
    </submittedName>
</protein>
<dbReference type="Pfam" id="PF10955">
    <property type="entry name" value="Fin"/>
    <property type="match status" value="1"/>
</dbReference>
<organism evidence="1 2">
    <name type="scientific">Alkalicoccobacillus gibsonii</name>
    <dbReference type="NCBI Taxonomy" id="79881"/>
    <lineage>
        <taxon>Bacteria</taxon>
        <taxon>Bacillati</taxon>
        <taxon>Bacillota</taxon>
        <taxon>Bacilli</taxon>
        <taxon>Bacillales</taxon>
        <taxon>Bacillaceae</taxon>
        <taxon>Alkalicoccobacillus</taxon>
    </lineage>
</organism>
<name>A0ABU9VCM2_9BACI</name>